<gene>
    <name evidence="1" type="ORF">M231_05730</name>
</gene>
<comment type="caution">
    <text evidence="1">The sequence shown here is derived from an EMBL/GenBank/DDBJ whole genome shotgun (WGS) entry which is preliminary data.</text>
</comment>
<dbReference type="EMBL" id="SDIL01000080">
    <property type="protein sequence ID" value="RXK37023.1"/>
    <property type="molecule type" value="Genomic_DNA"/>
</dbReference>
<dbReference type="AlphaFoldDB" id="A0A4Q1BHE8"/>
<proteinExistence type="predicted"/>
<organism evidence="1 2">
    <name type="scientific">Tremella mesenterica</name>
    <name type="common">Jelly fungus</name>
    <dbReference type="NCBI Taxonomy" id="5217"/>
    <lineage>
        <taxon>Eukaryota</taxon>
        <taxon>Fungi</taxon>
        <taxon>Dikarya</taxon>
        <taxon>Basidiomycota</taxon>
        <taxon>Agaricomycotina</taxon>
        <taxon>Tremellomycetes</taxon>
        <taxon>Tremellales</taxon>
        <taxon>Tremellaceae</taxon>
        <taxon>Tremella</taxon>
    </lineage>
</organism>
<sequence>MKAETLHLNEPLVLSGSPFWSLCRESKRATETPDIPSVTAKSLSEVQWQAFNKCLAAYNGSEDSEGSWNYEVDCLIPPVKQPLYVCATNRYSLTVYHCIGRPYQTDQSPDVPSWRLADSIDSLECRGKNSQGVLSLQDIAMNTLLFDYLTAEGPEMIDSVEREWEGGVVNDNTMTEVGEKIGRGLVSSMVQHFKENTPFDIEFHLFNLDEYKTLGNQKPPQISMYDYRARQIAQIDSRPDNVLCSNAGRYERHAIVSGDTLNTWAKA</sequence>
<evidence type="ECO:0000313" key="1">
    <source>
        <dbReference type="EMBL" id="RXK37023.1"/>
    </source>
</evidence>
<evidence type="ECO:0000313" key="2">
    <source>
        <dbReference type="Proteomes" id="UP000289152"/>
    </source>
</evidence>
<reference evidence="1 2" key="1">
    <citation type="submission" date="2016-06" db="EMBL/GenBank/DDBJ databases">
        <title>Evolution of pathogenesis and genome organization in the Tremellales.</title>
        <authorList>
            <person name="Cuomo C."/>
            <person name="Litvintseva A."/>
            <person name="Heitman J."/>
            <person name="Chen Y."/>
            <person name="Sun S."/>
            <person name="Springer D."/>
            <person name="Dromer F."/>
            <person name="Young S."/>
            <person name="Zeng Q."/>
            <person name="Chapman S."/>
            <person name="Gujja S."/>
            <person name="Saif S."/>
            <person name="Birren B."/>
        </authorList>
    </citation>
    <scope>NUCLEOTIDE SEQUENCE [LARGE SCALE GENOMIC DNA]</scope>
    <source>
        <strain evidence="1 2">ATCC 28783</strain>
    </source>
</reference>
<dbReference type="InParanoid" id="A0A4Q1BHE8"/>
<dbReference type="Proteomes" id="UP000289152">
    <property type="component" value="Unassembled WGS sequence"/>
</dbReference>
<keyword evidence="2" id="KW-1185">Reference proteome</keyword>
<accession>A0A4Q1BHE8</accession>
<protein>
    <submittedName>
        <fullName evidence="1">Uncharacterized protein</fullName>
    </submittedName>
</protein>
<name>A0A4Q1BHE8_TREME</name>